<dbReference type="SMART" id="SM00418">
    <property type="entry name" value="HTH_ARSR"/>
    <property type="match status" value="1"/>
</dbReference>
<sequence length="188" mass="22232">MMTMREVLIITEIERMKVLAEPTRFKILELLRRHPMSIAELSSFLNKDRSTVYRHIKVLENAGFVEEIGQEGNERIYARTARLFLLKVEPDESIEEFRKQYLRIEASRLMEILKKSGIKIKNENEFLRLTAQILKEIEDNSRPIIQKVSQADLDLKEIELFHLLNLLVFLQSCDLCEKAEKMRELIEI</sequence>
<evidence type="ECO:0000313" key="5">
    <source>
        <dbReference type="EMBL" id="ALM76084.1"/>
    </source>
</evidence>
<dbReference type="GO" id="GO:0003700">
    <property type="term" value="F:DNA-binding transcription factor activity"/>
    <property type="evidence" value="ECO:0007669"/>
    <property type="project" value="InterPro"/>
</dbReference>
<dbReference type="Gene3D" id="1.10.10.10">
    <property type="entry name" value="Winged helix-like DNA-binding domain superfamily/Winged helix DNA-binding domain"/>
    <property type="match status" value="1"/>
</dbReference>
<dbReference type="InterPro" id="IPR036390">
    <property type="entry name" value="WH_DNA-bd_sf"/>
</dbReference>
<dbReference type="PATRIC" id="fig|55802.8.peg.2167"/>
<organism evidence="5 6">
    <name type="scientific">Thermococcus barophilus</name>
    <dbReference type="NCBI Taxonomy" id="55802"/>
    <lineage>
        <taxon>Archaea</taxon>
        <taxon>Methanobacteriati</taxon>
        <taxon>Methanobacteriota</taxon>
        <taxon>Thermococci</taxon>
        <taxon>Thermococcales</taxon>
        <taxon>Thermococcaceae</taxon>
        <taxon>Thermococcus</taxon>
    </lineage>
</organism>
<protein>
    <recommendedName>
        <fullName evidence="4">HTH arsR-type domain-containing protein</fullName>
    </recommendedName>
</protein>
<keyword evidence="1" id="KW-0805">Transcription regulation</keyword>
<feature type="domain" description="HTH arsR-type" evidence="4">
    <location>
        <begin position="4"/>
        <end position="98"/>
    </location>
</feature>
<evidence type="ECO:0000259" key="4">
    <source>
        <dbReference type="PROSITE" id="PS50987"/>
    </source>
</evidence>
<dbReference type="PROSITE" id="PS50987">
    <property type="entry name" value="HTH_ARSR_2"/>
    <property type="match status" value="1"/>
</dbReference>
<dbReference type="STRING" id="55802.TBCH5v1_2185"/>
<reference evidence="5 6" key="1">
    <citation type="journal article" date="2016" name="Genome Announc.">
        <title>Complete genome sequence of the hyperthermophilic and piezophilic archaeon Thermococcus barophilus Ch5, capable of growth at the expense of hydrogenogenesis from carbon monoxide and formate.</title>
        <authorList>
            <person name="Oger P."/>
            <person name="Sokolova T.G."/>
            <person name="Kozhevnikova D.A."/>
            <person name="Taranov E.A."/>
            <person name="Vannier P."/>
            <person name="Lee H.S."/>
            <person name="Kwon K.K."/>
            <person name="Kang S.G."/>
            <person name="Lee J.H."/>
            <person name="Bonch-Osmolovskaya E.A."/>
            <person name="Lebedinsky A.V."/>
        </authorList>
    </citation>
    <scope>NUCLEOTIDE SEQUENCE [LARGE SCALE GENOMIC DNA]</scope>
    <source>
        <strain evidence="6">Ch5</strain>
    </source>
</reference>
<name>A0A0S1XE50_THEBA</name>
<dbReference type="InterPro" id="IPR001845">
    <property type="entry name" value="HTH_ArsR_DNA-bd_dom"/>
</dbReference>
<dbReference type="PANTHER" id="PTHR33154">
    <property type="entry name" value="TRANSCRIPTIONAL REGULATOR, ARSR FAMILY"/>
    <property type="match status" value="1"/>
</dbReference>
<dbReference type="InterPro" id="IPR036388">
    <property type="entry name" value="WH-like_DNA-bd_sf"/>
</dbReference>
<evidence type="ECO:0000256" key="1">
    <source>
        <dbReference type="ARBA" id="ARBA00023015"/>
    </source>
</evidence>
<dbReference type="EMBL" id="CP013050">
    <property type="protein sequence ID" value="ALM76084.1"/>
    <property type="molecule type" value="Genomic_DNA"/>
</dbReference>
<dbReference type="Proteomes" id="UP000066042">
    <property type="component" value="Chromosome"/>
</dbReference>
<dbReference type="PRINTS" id="PR00778">
    <property type="entry name" value="HTHARSR"/>
</dbReference>
<dbReference type="SUPFAM" id="SSF46785">
    <property type="entry name" value="Winged helix' DNA-binding domain"/>
    <property type="match status" value="1"/>
</dbReference>
<evidence type="ECO:0000313" key="6">
    <source>
        <dbReference type="Proteomes" id="UP000066042"/>
    </source>
</evidence>
<keyword evidence="2" id="KW-0238">DNA-binding</keyword>
<keyword evidence="3" id="KW-0804">Transcription</keyword>
<dbReference type="Pfam" id="PF12840">
    <property type="entry name" value="HTH_20"/>
    <property type="match status" value="1"/>
</dbReference>
<dbReference type="AlphaFoldDB" id="A0A0S1XE50"/>
<dbReference type="PANTHER" id="PTHR33154:SF33">
    <property type="entry name" value="TRANSCRIPTIONAL REPRESSOR SDPR"/>
    <property type="match status" value="1"/>
</dbReference>
<dbReference type="InterPro" id="IPR011991">
    <property type="entry name" value="ArsR-like_HTH"/>
</dbReference>
<gene>
    <name evidence="5" type="ORF">TBCH5v1_2185</name>
</gene>
<proteinExistence type="predicted"/>
<dbReference type="GO" id="GO:0003677">
    <property type="term" value="F:DNA binding"/>
    <property type="evidence" value="ECO:0007669"/>
    <property type="project" value="UniProtKB-KW"/>
</dbReference>
<evidence type="ECO:0000256" key="2">
    <source>
        <dbReference type="ARBA" id="ARBA00023125"/>
    </source>
</evidence>
<dbReference type="InterPro" id="IPR051081">
    <property type="entry name" value="HTH_MetalResp_TranReg"/>
</dbReference>
<evidence type="ECO:0000256" key="3">
    <source>
        <dbReference type="ARBA" id="ARBA00023163"/>
    </source>
</evidence>
<dbReference type="CDD" id="cd00090">
    <property type="entry name" value="HTH_ARSR"/>
    <property type="match status" value="1"/>
</dbReference>
<accession>A0A0S1XE50</accession>